<keyword evidence="5 9" id="KW-0812">Transmembrane</keyword>
<evidence type="ECO:0000256" key="4">
    <source>
        <dbReference type="ARBA" id="ARBA00022519"/>
    </source>
</evidence>
<evidence type="ECO:0000256" key="3">
    <source>
        <dbReference type="ARBA" id="ARBA00022475"/>
    </source>
</evidence>
<evidence type="ECO:0000313" key="10">
    <source>
        <dbReference type="EMBL" id="CAB4895149.1"/>
    </source>
</evidence>
<feature type="transmembrane region" description="Helical" evidence="9">
    <location>
        <begin position="119"/>
        <end position="141"/>
    </location>
</feature>
<keyword evidence="7 9" id="KW-0472">Membrane</keyword>
<feature type="transmembrane region" description="Helical" evidence="9">
    <location>
        <begin position="290"/>
        <end position="310"/>
    </location>
</feature>
<evidence type="ECO:0000256" key="1">
    <source>
        <dbReference type="ARBA" id="ARBA00004651"/>
    </source>
</evidence>
<proteinExistence type="predicted"/>
<feature type="transmembrane region" description="Helical" evidence="9">
    <location>
        <begin position="43"/>
        <end position="62"/>
    </location>
</feature>
<organism evidence="10">
    <name type="scientific">freshwater metagenome</name>
    <dbReference type="NCBI Taxonomy" id="449393"/>
    <lineage>
        <taxon>unclassified sequences</taxon>
        <taxon>metagenomes</taxon>
        <taxon>ecological metagenomes</taxon>
    </lineage>
</organism>
<comment type="subcellular location">
    <subcellularLocation>
        <location evidence="1">Cell membrane</location>
        <topology evidence="1">Multi-pass membrane protein</topology>
    </subcellularLocation>
</comment>
<dbReference type="EMBL" id="CAFBMK010000008">
    <property type="protein sequence ID" value="CAB4895149.1"/>
    <property type="molecule type" value="Genomic_DNA"/>
</dbReference>
<protein>
    <submittedName>
        <fullName evidence="10">Unannotated protein</fullName>
    </submittedName>
</protein>
<dbReference type="PANTHER" id="PTHR32196:SF29">
    <property type="entry name" value="AUTOINDUCER 2 IMPORT SYSTEM PERMEASE PROTEIN LSRC"/>
    <property type="match status" value="1"/>
</dbReference>
<feature type="region of interest" description="Disordered" evidence="8">
    <location>
        <begin position="347"/>
        <end position="368"/>
    </location>
</feature>
<gene>
    <name evidence="10" type="ORF">UFOPK3564_00251</name>
</gene>
<accession>A0A6J7FT55</accession>
<dbReference type="Pfam" id="PF02653">
    <property type="entry name" value="BPD_transp_2"/>
    <property type="match status" value="1"/>
</dbReference>
<dbReference type="AlphaFoldDB" id="A0A6J7FT55"/>
<feature type="transmembrane region" description="Helical" evidence="9">
    <location>
        <begin position="316"/>
        <end position="336"/>
    </location>
</feature>
<dbReference type="CDD" id="cd06579">
    <property type="entry name" value="TM_PBP1_transp_AraH_like"/>
    <property type="match status" value="1"/>
</dbReference>
<dbReference type="GO" id="GO:0022857">
    <property type="term" value="F:transmembrane transporter activity"/>
    <property type="evidence" value="ECO:0007669"/>
    <property type="project" value="InterPro"/>
</dbReference>
<dbReference type="PANTHER" id="PTHR32196">
    <property type="entry name" value="ABC TRANSPORTER PERMEASE PROTEIN YPHD-RELATED-RELATED"/>
    <property type="match status" value="1"/>
</dbReference>
<keyword evidence="4" id="KW-0997">Cell inner membrane</keyword>
<dbReference type="GO" id="GO:0005886">
    <property type="term" value="C:plasma membrane"/>
    <property type="evidence" value="ECO:0007669"/>
    <property type="project" value="UniProtKB-SubCell"/>
</dbReference>
<evidence type="ECO:0000256" key="9">
    <source>
        <dbReference type="SAM" id="Phobius"/>
    </source>
</evidence>
<keyword evidence="6 9" id="KW-1133">Transmembrane helix</keyword>
<feature type="transmembrane region" description="Helical" evidence="9">
    <location>
        <begin position="266"/>
        <end position="283"/>
    </location>
</feature>
<keyword evidence="3" id="KW-1003">Cell membrane</keyword>
<evidence type="ECO:0000256" key="8">
    <source>
        <dbReference type="SAM" id="MobiDB-lite"/>
    </source>
</evidence>
<evidence type="ECO:0000256" key="2">
    <source>
        <dbReference type="ARBA" id="ARBA00022448"/>
    </source>
</evidence>
<evidence type="ECO:0000256" key="7">
    <source>
        <dbReference type="ARBA" id="ARBA00023136"/>
    </source>
</evidence>
<dbReference type="InterPro" id="IPR001851">
    <property type="entry name" value="ABC_transp_permease"/>
</dbReference>
<feature type="transmembrane region" description="Helical" evidence="9">
    <location>
        <begin position="74"/>
        <end position="107"/>
    </location>
</feature>
<keyword evidence="2" id="KW-0813">Transport</keyword>
<feature type="transmembrane region" description="Helical" evidence="9">
    <location>
        <begin position="186"/>
        <end position="206"/>
    </location>
</feature>
<feature type="transmembrane region" description="Helical" evidence="9">
    <location>
        <begin position="148"/>
        <end position="166"/>
    </location>
</feature>
<sequence>MPQQTNAAATAPVSAGSPRRAPDLGGLLARVGPSLSPRRISGVYLLILLIVFYSLATSTFFSTTTLRTIATEQAITAIVAMGLTIALAAGVFDLSIAGTMGLANIVAAKLMADGGMSPALAILLTLLVGAGIGVINGLLVTKARIDPFIATLGTNSILLAAIFVVSNNQNILGIPAGFQKIAGNQVAGIPLPVFYVLGLSLLLWYVMACTPLGRRLYATGGGREVARLAGVPTTRYVIGAFVCSATIASLAGVLVVATIGTGSTEVGASYLLPAFAAGFLGATQFKPGRFNIWGTVLAVYLLATGVKGLVLMGADVWVPDLFNGAALILAVGLSGIQRRAKVTEVAPEANEPATLDDTVGPSTAGATR</sequence>
<evidence type="ECO:0000256" key="5">
    <source>
        <dbReference type="ARBA" id="ARBA00022692"/>
    </source>
</evidence>
<reference evidence="10" key="1">
    <citation type="submission" date="2020-05" db="EMBL/GenBank/DDBJ databases">
        <authorList>
            <person name="Chiriac C."/>
            <person name="Salcher M."/>
            <person name="Ghai R."/>
            <person name="Kavagutti S V."/>
        </authorList>
    </citation>
    <scope>NUCLEOTIDE SEQUENCE</scope>
</reference>
<name>A0A6J7FT55_9ZZZZ</name>
<feature type="transmembrane region" description="Helical" evidence="9">
    <location>
        <begin position="236"/>
        <end position="260"/>
    </location>
</feature>
<evidence type="ECO:0000256" key="6">
    <source>
        <dbReference type="ARBA" id="ARBA00022989"/>
    </source>
</evidence>